<gene>
    <name evidence="2" type="ORF">FB476_1032</name>
</gene>
<comment type="caution">
    <text evidence="2">The sequence shown here is derived from an EMBL/GenBank/DDBJ whole genome shotgun (WGS) entry which is preliminary data.</text>
</comment>
<name>A0A543KM66_9MICO</name>
<dbReference type="AlphaFoldDB" id="A0A543KM66"/>
<sequence length="49" mass="4543">MPKEIKPGTIGGASTGDDGGQTGDGKGGYLSGQGGDPGGTTDTTDGGSE</sequence>
<evidence type="ECO:0000256" key="1">
    <source>
        <dbReference type="SAM" id="MobiDB-lite"/>
    </source>
</evidence>
<keyword evidence="3" id="KW-1185">Reference proteome</keyword>
<feature type="compositionally biased region" description="Low complexity" evidence="1">
    <location>
        <begin position="39"/>
        <end position="49"/>
    </location>
</feature>
<reference evidence="2 3" key="1">
    <citation type="submission" date="2019-06" db="EMBL/GenBank/DDBJ databases">
        <title>Sequencing the genomes of 1000 actinobacteria strains.</title>
        <authorList>
            <person name="Klenk H.-P."/>
        </authorList>
    </citation>
    <scope>NUCLEOTIDE SEQUENCE [LARGE SCALE GENOMIC DNA]</scope>
    <source>
        <strain evidence="2 3">DSM 12362</strain>
    </source>
</reference>
<organism evidence="2 3">
    <name type="scientific">Ornithinimicrobium humiphilum</name>
    <dbReference type="NCBI Taxonomy" id="125288"/>
    <lineage>
        <taxon>Bacteria</taxon>
        <taxon>Bacillati</taxon>
        <taxon>Actinomycetota</taxon>
        <taxon>Actinomycetes</taxon>
        <taxon>Micrococcales</taxon>
        <taxon>Ornithinimicrobiaceae</taxon>
        <taxon>Ornithinimicrobium</taxon>
    </lineage>
</organism>
<protein>
    <submittedName>
        <fullName evidence="2">Uncharacterized protein</fullName>
    </submittedName>
</protein>
<evidence type="ECO:0000313" key="2">
    <source>
        <dbReference type="EMBL" id="TQM96168.1"/>
    </source>
</evidence>
<dbReference type="RefSeq" id="WP_170233526.1">
    <property type="nucleotide sequence ID" value="NZ_VFPU01000001.1"/>
</dbReference>
<proteinExistence type="predicted"/>
<dbReference type="EMBL" id="VFPU01000001">
    <property type="protein sequence ID" value="TQM96168.1"/>
    <property type="molecule type" value="Genomic_DNA"/>
</dbReference>
<accession>A0A543KM66</accession>
<feature type="region of interest" description="Disordered" evidence="1">
    <location>
        <begin position="1"/>
        <end position="49"/>
    </location>
</feature>
<evidence type="ECO:0000313" key="3">
    <source>
        <dbReference type="Proteomes" id="UP000315133"/>
    </source>
</evidence>
<feature type="compositionally biased region" description="Gly residues" evidence="1">
    <location>
        <begin position="9"/>
        <end position="38"/>
    </location>
</feature>
<dbReference type="Proteomes" id="UP000315133">
    <property type="component" value="Unassembled WGS sequence"/>
</dbReference>